<dbReference type="AlphaFoldDB" id="A0A6G9D383"/>
<sequence length="81" mass="8449">MAVTGRTRWIIPTETQHAGRDGANRLVAIAASQDRRTFVVVDDSGATTDVAALAGGSETVAGLAHDVAARVLGHSECEVEY</sequence>
<gene>
    <name evidence="1" type="ORF">G9444_6309</name>
</gene>
<accession>A0A6G9D383</accession>
<evidence type="ECO:0000313" key="1">
    <source>
        <dbReference type="EMBL" id="QIP43552.1"/>
    </source>
</evidence>
<reference evidence="1 2" key="1">
    <citation type="submission" date="2020-03" db="EMBL/GenBank/DDBJ databases">
        <title>Screen low temperature-resistant strains for efficient degradation of petroleum hydrocarbons under the low temperature.</title>
        <authorList>
            <person name="Wang Y."/>
            <person name="Chen J."/>
        </authorList>
    </citation>
    <scope>NUCLEOTIDE SEQUENCE [LARGE SCALE GENOMIC DNA]</scope>
    <source>
        <strain evidence="1 2">KB1</strain>
    </source>
</reference>
<name>A0A6G9D383_RHOER</name>
<protein>
    <submittedName>
        <fullName evidence="1">Uncharacterized protein</fullName>
    </submittedName>
</protein>
<dbReference type="EMBL" id="CP050124">
    <property type="protein sequence ID" value="QIP43552.1"/>
    <property type="molecule type" value="Genomic_DNA"/>
</dbReference>
<evidence type="ECO:0000313" key="2">
    <source>
        <dbReference type="Proteomes" id="UP000502345"/>
    </source>
</evidence>
<proteinExistence type="predicted"/>
<dbReference type="Proteomes" id="UP000502345">
    <property type="component" value="Chromosome"/>
</dbReference>
<organism evidence="1 2">
    <name type="scientific">Rhodococcus erythropolis</name>
    <name type="common">Arthrobacter picolinophilus</name>
    <dbReference type="NCBI Taxonomy" id="1833"/>
    <lineage>
        <taxon>Bacteria</taxon>
        <taxon>Bacillati</taxon>
        <taxon>Actinomycetota</taxon>
        <taxon>Actinomycetes</taxon>
        <taxon>Mycobacteriales</taxon>
        <taxon>Nocardiaceae</taxon>
        <taxon>Rhodococcus</taxon>
        <taxon>Rhodococcus erythropolis group</taxon>
    </lineage>
</organism>